<reference evidence="4 5" key="1">
    <citation type="submission" date="2018-11" db="EMBL/GenBank/DDBJ databases">
        <title>Vibrio ponticus strain CAIM 1751 pathogenic for the snapper Lutjanus guttatus.</title>
        <authorList>
            <person name="Soto-Rodriguez S."/>
            <person name="Lozano-Olvera R."/>
            <person name="Gomez-Gil B."/>
        </authorList>
    </citation>
    <scope>NUCLEOTIDE SEQUENCE [LARGE SCALE GENOMIC DNA]</scope>
    <source>
        <strain evidence="4 5">CAIM 1751</strain>
    </source>
</reference>
<dbReference type="EC" id="5.2.1.2" evidence="4"/>
<dbReference type="InterPro" id="IPR034333">
    <property type="entry name" value="GST_Zeta_N"/>
</dbReference>
<proteinExistence type="inferred from homology"/>
<keyword evidence="4" id="KW-0413">Isomerase</keyword>
<dbReference type="Pfam" id="PF13417">
    <property type="entry name" value="GST_N_3"/>
    <property type="match status" value="1"/>
</dbReference>
<dbReference type="SUPFAM" id="SSF47616">
    <property type="entry name" value="GST C-terminal domain-like"/>
    <property type="match status" value="1"/>
</dbReference>
<gene>
    <name evidence="4" type="primary">maiA</name>
    <name evidence="4" type="ORF">EGH82_12975</name>
</gene>
<dbReference type="InterPro" id="IPR040079">
    <property type="entry name" value="Glutathione_S-Trfase"/>
</dbReference>
<dbReference type="PROSITE" id="PS50405">
    <property type="entry name" value="GST_CTER"/>
    <property type="match status" value="1"/>
</dbReference>
<feature type="domain" description="GST N-terminal" evidence="2">
    <location>
        <begin position="1"/>
        <end position="82"/>
    </location>
</feature>
<dbReference type="PROSITE" id="PS50404">
    <property type="entry name" value="GST_NTER"/>
    <property type="match status" value="1"/>
</dbReference>
<dbReference type="InterPro" id="IPR036249">
    <property type="entry name" value="Thioredoxin-like_sf"/>
</dbReference>
<dbReference type="RefSeq" id="WP_123782400.1">
    <property type="nucleotide sequence ID" value="NZ_RKIK01000036.1"/>
</dbReference>
<dbReference type="PANTHER" id="PTHR42673:SF21">
    <property type="entry name" value="GLUTATHIONE S-TRANSFERASE YFCF"/>
    <property type="match status" value="1"/>
</dbReference>
<dbReference type="EMBL" id="RKIK01000036">
    <property type="protein sequence ID" value="ROV59620.1"/>
    <property type="molecule type" value="Genomic_DNA"/>
</dbReference>
<organism evidence="4 5">
    <name type="scientific">Vibrio ponticus</name>
    <dbReference type="NCBI Taxonomy" id="265668"/>
    <lineage>
        <taxon>Bacteria</taxon>
        <taxon>Pseudomonadati</taxon>
        <taxon>Pseudomonadota</taxon>
        <taxon>Gammaproteobacteria</taxon>
        <taxon>Vibrionales</taxon>
        <taxon>Vibrionaceae</taxon>
        <taxon>Vibrio</taxon>
    </lineage>
</organism>
<dbReference type="CDD" id="cd03191">
    <property type="entry name" value="GST_C_Zeta"/>
    <property type="match status" value="1"/>
</dbReference>
<evidence type="ECO:0000313" key="4">
    <source>
        <dbReference type="EMBL" id="ROV59620.1"/>
    </source>
</evidence>
<comment type="caution">
    <text evidence="4">The sequence shown here is derived from an EMBL/GenBank/DDBJ whole genome shotgun (WGS) entry which is preliminary data.</text>
</comment>
<dbReference type="GO" id="GO:0006749">
    <property type="term" value="P:glutathione metabolic process"/>
    <property type="evidence" value="ECO:0007669"/>
    <property type="project" value="TreeGrafter"/>
</dbReference>
<name>A0A3N3DYZ8_9VIBR</name>
<dbReference type="PANTHER" id="PTHR42673">
    <property type="entry name" value="MALEYLACETOACETATE ISOMERASE"/>
    <property type="match status" value="1"/>
</dbReference>
<dbReference type="Gene3D" id="3.40.30.10">
    <property type="entry name" value="Glutaredoxin"/>
    <property type="match status" value="1"/>
</dbReference>
<dbReference type="InterPro" id="IPR010987">
    <property type="entry name" value="Glutathione-S-Trfase_C-like"/>
</dbReference>
<evidence type="ECO:0000313" key="5">
    <source>
        <dbReference type="Proteomes" id="UP000278792"/>
    </source>
</evidence>
<dbReference type="SFLD" id="SFLDS00019">
    <property type="entry name" value="Glutathione_Transferase_(cytos"/>
    <property type="match status" value="1"/>
</dbReference>
<dbReference type="InterPro" id="IPR034330">
    <property type="entry name" value="GST_Zeta_C"/>
</dbReference>
<dbReference type="SUPFAM" id="SSF52833">
    <property type="entry name" value="Thioredoxin-like"/>
    <property type="match status" value="1"/>
</dbReference>
<protein>
    <submittedName>
        <fullName evidence="4">Maleylacetoacetate isomerase</fullName>
        <ecNumber evidence="4">5.2.1.2</ecNumber>
    </submittedName>
</protein>
<dbReference type="GO" id="GO:0005737">
    <property type="term" value="C:cytoplasm"/>
    <property type="evidence" value="ECO:0007669"/>
    <property type="project" value="InterPro"/>
</dbReference>
<dbReference type="GO" id="GO:0004364">
    <property type="term" value="F:glutathione transferase activity"/>
    <property type="evidence" value="ECO:0007669"/>
    <property type="project" value="TreeGrafter"/>
</dbReference>
<dbReference type="NCBIfam" id="TIGR01262">
    <property type="entry name" value="maiA"/>
    <property type="match status" value="1"/>
</dbReference>
<evidence type="ECO:0000259" key="3">
    <source>
        <dbReference type="PROSITE" id="PS50405"/>
    </source>
</evidence>
<dbReference type="SFLD" id="SFLDG00358">
    <property type="entry name" value="Main_(cytGST)"/>
    <property type="match status" value="1"/>
</dbReference>
<dbReference type="GO" id="GO:0016034">
    <property type="term" value="F:maleylacetoacetate isomerase activity"/>
    <property type="evidence" value="ECO:0007669"/>
    <property type="project" value="UniProtKB-EC"/>
</dbReference>
<dbReference type="GO" id="GO:0006559">
    <property type="term" value="P:L-phenylalanine catabolic process"/>
    <property type="evidence" value="ECO:0007669"/>
    <property type="project" value="TreeGrafter"/>
</dbReference>
<dbReference type="Proteomes" id="UP000278792">
    <property type="component" value="Unassembled WGS sequence"/>
</dbReference>
<feature type="domain" description="GST C-terminal" evidence="3">
    <location>
        <begin position="87"/>
        <end position="213"/>
    </location>
</feature>
<dbReference type="InterPro" id="IPR004045">
    <property type="entry name" value="Glutathione_S-Trfase_N"/>
</dbReference>
<dbReference type="InterPro" id="IPR005955">
    <property type="entry name" value="GST_Zeta"/>
</dbReference>
<sequence>MRLYGYWRSSAAYRVRIALNLKQIRYDYFAVDLLKDGGQQHTDEFHRINANELVPVLVDGSNRISQSLTIIDYLDDHYPQPLLTPLEGEKRYQVKEMAQDIAIDIHPLNNLRVQQYLINQYDFDKEDELNWLRHWITVGFAALDDKLGQTSGAYSVGSEVSLVDVCLVPQVYNALRFDVDLSQYPTIERLYFALNEHPAFSLAAPEQQPDSPQNKNRLIE</sequence>
<dbReference type="AlphaFoldDB" id="A0A3N3DYZ8"/>
<dbReference type="Gene3D" id="1.20.1050.10">
    <property type="match status" value="1"/>
</dbReference>
<dbReference type="FunFam" id="1.20.1050.10:FF:000017">
    <property type="entry name" value="Maleylacetoacetate isomerase"/>
    <property type="match status" value="1"/>
</dbReference>
<dbReference type="InterPro" id="IPR036282">
    <property type="entry name" value="Glutathione-S-Trfase_C_sf"/>
</dbReference>
<accession>A0A3N3DYZ8</accession>
<evidence type="ECO:0000259" key="2">
    <source>
        <dbReference type="PROSITE" id="PS50404"/>
    </source>
</evidence>
<evidence type="ECO:0000256" key="1">
    <source>
        <dbReference type="ARBA" id="ARBA00010007"/>
    </source>
</evidence>
<dbReference type="CDD" id="cd03042">
    <property type="entry name" value="GST_N_Zeta"/>
    <property type="match status" value="1"/>
</dbReference>
<comment type="similarity">
    <text evidence="1">Belongs to the GST superfamily. Zeta family.</text>
</comment>